<accession>A0A1N6N686</accession>
<name>A0A1N6N686_9GAMM</name>
<keyword evidence="3 9" id="KW-0808">Transferase</keyword>
<dbReference type="AlphaFoldDB" id="A0A1N6N686"/>
<dbReference type="InterPro" id="IPR051862">
    <property type="entry name" value="GT-like_domain_containing_1"/>
</dbReference>
<comment type="similarity">
    <text evidence="1">Belongs to the glycosyltransferase group 1 family. Glycosyltransferase 4 subfamily.</text>
</comment>
<dbReference type="InterPro" id="IPR022701">
    <property type="entry name" value="QTMAN_N"/>
</dbReference>
<organism evidence="9 10">
    <name type="scientific">Marinobacterium stanieri</name>
    <dbReference type="NCBI Taxonomy" id="49186"/>
    <lineage>
        <taxon>Bacteria</taxon>
        <taxon>Pseudomonadati</taxon>
        <taxon>Pseudomonadota</taxon>
        <taxon>Gammaproteobacteria</taxon>
        <taxon>Oceanospirillales</taxon>
        <taxon>Oceanospirillaceae</taxon>
        <taxon>Marinobacterium</taxon>
    </lineage>
</organism>
<proteinExistence type="inferred from homology"/>
<evidence type="ECO:0000256" key="2">
    <source>
        <dbReference type="ARBA" id="ARBA00022676"/>
    </source>
</evidence>
<dbReference type="STRING" id="49186.SAMN05421647_10159"/>
<keyword evidence="2" id="KW-0328">Glycosyltransferase</keyword>
<evidence type="ECO:0000256" key="1">
    <source>
        <dbReference type="ARBA" id="ARBA00009481"/>
    </source>
</evidence>
<dbReference type="EMBL" id="FTMN01000001">
    <property type="protein sequence ID" value="SIP87618.1"/>
    <property type="molecule type" value="Genomic_DNA"/>
</dbReference>
<protein>
    <recommendedName>
        <fullName evidence="5">tRNA-queuosine alpha-mannosyltransferase</fullName>
        <ecNumber evidence="4">2.4.1.110</ecNumber>
    </recommendedName>
</protein>
<dbReference type="GO" id="GO:0016438">
    <property type="term" value="F:tRNA-queuosine(34) beta-mannosyltransferase activity"/>
    <property type="evidence" value="ECO:0007669"/>
    <property type="project" value="UniProtKB-EC"/>
</dbReference>
<feature type="domain" description="Glycosyl transferase family 1" evidence="7">
    <location>
        <begin position="189"/>
        <end position="326"/>
    </location>
</feature>
<sequence length="365" mass="41284">MRILLLSAYDAMSHRYWRQGLVKAFPEHQWTILSLPPRYFAWRIRGNSLSWAFNERATLEQPYDLIVATSMVDLTGLKGLVPALANIPTLVYFHENQFAYPESAHAVKSVEPQILNLYNALAADRIVFNSAFNRDTLLQGARKLLHKLPDQVPPDLVALIEQKSEVIPVPLPAEVFCPSKPSTGPLELVWNHRWEYDKGPELLKAAVEQMLAANLDFRLNLVGQQFRHTPAVFEDIRQLLEQHQKLGRWGHVESIQEYRALLQGSDAVLSTALHDFQGIAVLEGVAAGCTPVVPDRLAYRELFAEEYRYSEQGEAISLTKSLEQLAALKEAGQALPCPDIEHLGWNALRPQYARAFNESVMQQSR</sequence>
<comment type="catalytic activity">
    <reaction evidence="6">
        <text>queuosine(34) in tRNA(Asp) + GDP-alpha-D-mannose = O-4''-alpha-D-mannosylqueuosine(34) in tRNA(Asp) + GDP + H(+)</text>
        <dbReference type="Rhea" id="RHEA:12885"/>
        <dbReference type="Rhea" id="RHEA-COMP:18572"/>
        <dbReference type="Rhea" id="RHEA-COMP:18581"/>
        <dbReference type="ChEBI" id="CHEBI:15378"/>
        <dbReference type="ChEBI" id="CHEBI:57527"/>
        <dbReference type="ChEBI" id="CHEBI:58189"/>
        <dbReference type="ChEBI" id="CHEBI:194431"/>
        <dbReference type="ChEBI" id="CHEBI:194442"/>
        <dbReference type="EC" id="2.4.1.110"/>
    </reaction>
    <physiologicalReaction direction="left-to-right" evidence="6">
        <dbReference type="Rhea" id="RHEA:12886"/>
    </physiologicalReaction>
</comment>
<dbReference type="PANTHER" id="PTHR13615">
    <property type="entry name" value="GLYCOSYLTRANSFERASE-LIKE 1"/>
    <property type="match status" value="1"/>
</dbReference>
<dbReference type="RefSeq" id="WP_076459955.1">
    <property type="nucleotide sequence ID" value="NZ_FTMN01000001.1"/>
</dbReference>
<evidence type="ECO:0000256" key="4">
    <source>
        <dbReference type="ARBA" id="ARBA00044517"/>
    </source>
</evidence>
<evidence type="ECO:0000313" key="10">
    <source>
        <dbReference type="Proteomes" id="UP000186895"/>
    </source>
</evidence>
<evidence type="ECO:0000256" key="6">
    <source>
        <dbReference type="ARBA" id="ARBA00048439"/>
    </source>
</evidence>
<dbReference type="InterPro" id="IPR001296">
    <property type="entry name" value="Glyco_trans_1"/>
</dbReference>
<feature type="domain" description="tRNA-queuosine alpha-mannosyltransferase N-terminal" evidence="8">
    <location>
        <begin position="2"/>
        <end position="171"/>
    </location>
</feature>
<keyword evidence="10" id="KW-1185">Reference proteome</keyword>
<evidence type="ECO:0000256" key="5">
    <source>
        <dbReference type="ARBA" id="ARBA00044539"/>
    </source>
</evidence>
<dbReference type="Gene3D" id="3.40.50.2000">
    <property type="entry name" value="Glycogen Phosphorylase B"/>
    <property type="match status" value="1"/>
</dbReference>
<evidence type="ECO:0000259" key="7">
    <source>
        <dbReference type="Pfam" id="PF00534"/>
    </source>
</evidence>
<dbReference type="Pfam" id="PF12038">
    <property type="entry name" value="QTMAN_N"/>
    <property type="match status" value="1"/>
</dbReference>
<dbReference type="SUPFAM" id="SSF53756">
    <property type="entry name" value="UDP-Glycosyltransferase/glycogen phosphorylase"/>
    <property type="match status" value="1"/>
</dbReference>
<dbReference type="PANTHER" id="PTHR13615:SF3">
    <property type="entry name" value="GLYCOSYLTRANSFERASE-LIKE DOMAIN-CONTAINING PROTEIN 1"/>
    <property type="match status" value="1"/>
</dbReference>
<evidence type="ECO:0000313" key="9">
    <source>
        <dbReference type="EMBL" id="SIP87618.1"/>
    </source>
</evidence>
<evidence type="ECO:0000256" key="3">
    <source>
        <dbReference type="ARBA" id="ARBA00022679"/>
    </source>
</evidence>
<reference evidence="10" key="1">
    <citation type="submission" date="2017-01" db="EMBL/GenBank/DDBJ databases">
        <authorList>
            <person name="Varghese N."/>
            <person name="Submissions S."/>
        </authorList>
    </citation>
    <scope>NUCLEOTIDE SEQUENCE [LARGE SCALE GENOMIC DNA]</scope>
    <source>
        <strain evidence="10">DSM 7027</strain>
    </source>
</reference>
<gene>
    <name evidence="9" type="ORF">SAMN05421647_10159</name>
</gene>
<dbReference type="Pfam" id="PF00534">
    <property type="entry name" value="Glycos_transf_1"/>
    <property type="match status" value="1"/>
</dbReference>
<dbReference type="eggNOG" id="COG0438">
    <property type="taxonomic scope" value="Bacteria"/>
</dbReference>
<dbReference type="EC" id="2.4.1.110" evidence="4"/>
<dbReference type="Proteomes" id="UP000186895">
    <property type="component" value="Unassembled WGS sequence"/>
</dbReference>
<evidence type="ECO:0000259" key="8">
    <source>
        <dbReference type="Pfam" id="PF12038"/>
    </source>
</evidence>